<dbReference type="GO" id="GO:0008488">
    <property type="term" value="F:gamma-glutamyl carboxylase activity"/>
    <property type="evidence" value="ECO:0007669"/>
    <property type="project" value="InterPro"/>
</dbReference>
<evidence type="ECO:0000256" key="7">
    <source>
        <dbReference type="SAM" id="MobiDB-lite"/>
    </source>
</evidence>
<protein>
    <submittedName>
        <fullName evidence="10">Vitamin K-dependent carboxylase</fullName>
    </submittedName>
</protein>
<dbReference type="InterPro" id="IPR011020">
    <property type="entry name" value="HTTM-like"/>
</dbReference>
<feature type="transmembrane region" description="Helical" evidence="8">
    <location>
        <begin position="311"/>
        <end position="331"/>
    </location>
</feature>
<feature type="compositionally biased region" description="Low complexity" evidence="7">
    <location>
        <begin position="775"/>
        <end position="786"/>
    </location>
</feature>
<feature type="region of interest" description="Disordered" evidence="7">
    <location>
        <begin position="1"/>
        <end position="47"/>
    </location>
</feature>
<dbReference type="InterPro" id="IPR053935">
    <property type="entry name" value="VKGC_lumenal_dom"/>
</dbReference>
<feature type="transmembrane region" description="Helical" evidence="8">
    <location>
        <begin position="215"/>
        <end position="232"/>
    </location>
</feature>
<dbReference type="InterPro" id="IPR053934">
    <property type="entry name" value="HTTM_dom"/>
</dbReference>
<evidence type="ECO:0000256" key="3">
    <source>
        <dbReference type="ARBA" id="ARBA00022989"/>
    </source>
</evidence>
<dbReference type="AlphaFoldDB" id="Q8IA33"/>
<feature type="region of interest" description="Disordered" evidence="7">
    <location>
        <begin position="772"/>
        <end position="811"/>
    </location>
</feature>
<evidence type="ECO:0000259" key="9">
    <source>
        <dbReference type="SMART" id="SM00752"/>
    </source>
</evidence>
<dbReference type="PANTHER" id="PTHR12639:SF6">
    <property type="entry name" value="VITAMIN K-DEPENDENT GAMMA-CARBOXYLASE"/>
    <property type="match status" value="1"/>
</dbReference>
<evidence type="ECO:0000256" key="8">
    <source>
        <dbReference type="SAM" id="Phobius"/>
    </source>
</evidence>
<evidence type="ECO:0000256" key="5">
    <source>
        <dbReference type="ARBA" id="ARBA00023157"/>
    </source>
</evidence>
<dbReference type="InterPro" id="IPR007782">
    <property type="entry name" value="VKG_COase"/>
</dbReference>
<dbReference type="Pfam" id="PF05090">
    <property type="entry name" value="HTTM"/>
    <property type="match status" value="1"/>
</dbReference>
<dbReference type="EMBL" id="AF382823">
    <property type="protein sequence ID" value="AAM46172.2"/>
    <property type="molecule type" value="mRNA"/>
</dbReference>
<feature type="compositionally biased region" description="Basic and acidic residues" evidence="7">
    <location>
        <begin position="787"/>
        <end position="811"/>
    </location>
</feature>
<name>Q8IA33_CONTE</name>
<feature type="domain" description="HTTM-like" evidence="9">
    <location>
        <begin position="75"/>
        <end position="333"/>
    </location>
</feature>
<evidence type="ECO:0000256" key="4">
    <source>
        <dbReference type="ARBA" id="ARBA00023136"/>
    </source>
</evidence>
<reference evidence="10" key="1">
    <citation type="journal article" date="2002" name="Eur. J. Biochem.">
        <title>Expression and characterization of recombinant vitamin K-dependent gamma-glutamyl carboxylase from an invertebrate, Conus textile.</title>
        <authorList>
            <person name="Czerwiec E."/>
            <person name="Begley G.S."/>
            <person name="Bronstein M."/>
            <person name="Stenflo J."/>
            <person name="Taylor K."/>
            <person name="Furie B.C."/>
            <person name="Furie B."/>
        </authorList>
    </citation>
    <scope>NUCLEOTIDE SEQUENCE</scope>
</reference>
<feature type="transmembrane region" description="Helical" evidence="8">
    <location>
        <begin position="268"/>
        <end position="290"/>
    </location>
</feature>
<keyword evidence="6" id="KW-0456">Lyase</keyword>
<dbReference type="GO" id="GO:0019842">
    <property type="term" value="F:vitamin binding"/>
    <property type="evidence" value="ECO:0007669"/>
    <property type="project" value="TreeGrafter"/>
</dbReference>
<keyword evidence="4 8" id="KW-0472">Membrane</keyword>
<evidence type="ECO:0000313" key="10">
    <source>
        <dbReference type="EMBL" id="AAM46172.2"/>
    </source>
</evidence>
<evidence type="ECO:0000256" key="6">
    <source>
        <dbReference type="ARBA" id="ARBA00023239"/>
    </source>
</evidence>
<comment type="subcellular location">
    <subcellularLocation>
        <location evidence="1">Endomembrane system</location>
        <topology evidence="1">Multi-pass membrane protein</topology>
    </subcellularLocation>
</comment>
<dbReference type="PANTHER" id="PTHR12639">
    <property type="entry name" value="VITAMIN K-DEPENDENT GAMMA-CARBOXYLASE"/>
    <property type="match status" value="1"/>
</dbReference>
<proteinExistence type="evidence at transcript level"/>
<keyword evidence="5" id="KW-1015">Disulfide bond</keyword>
<dbReference type="Pfam" id="PF22777">
    <property type="entry name" value="VKGC_lumenal_dom"/>
    <property type="match status" value="1"/>
</dbReference>
<dbReference type="BRENDA" id="4.1.1.90">
    <property type="organism ID" value="11274"/>
</dbReference>
<evidence type="ECO:0000256" key="1">
    <source>
        <dbReference type="ARBA" id="ARBA00004127"/>
    </source>
</evidence>
<sequence length="811" mass="93966">MQRPGKKVAADSEESNDISQQAENRDQLLPQEASPKACEEEDTEDEEEEEDKFYKLFGFSLSDLKSWDSFVRLLSRPADPAGLAYIRVTYGFLMMWDVFEERGLSRADMRWGDDEACRFPLFDFMQPLPLHMMVLLYLIMLIGTGGILLGAKYRVCCVMHLLPYWYIVLLDECSWNNHSYLFGLLSFLLLLCDANRYWSMDGLFNAKVRNTDVPLWNYTLLRTQVFLVYFLAGLKKLDMDWIAGYSMGRLSDHWVFYPFTFLMTEDQVSVLVVHLGGLAIDLFVGYLLFFDKTRPIGVIISSSFHLMNAQMFSIGMFPYAMLGLTPVFFYANWPRALFRRIPRSLRILTPDDGEDDTLPSEKCLYTKEQAKPELASTPEHENTAVRKQLTPPTQPTFRHHAAAAFTVFFILWQMFLPFSHFITKGNNSWTQGLYGYSWDMMVHTRSTQHTRISFINKDTGERGFLDPQTWSKSHRWAHNAKMMKQYARCIARRLKKHEIDNVEIYFDVWISLNHRFQQRIVNPNVDILTAEWSVFKSTPWMMPLLVDLSNWRSKLKEIEDDIFNSTDLYEIVFLADFPGLYLENFVHGSVGSLNISVLQGQVVVEVLPEEDSLEEPYNISISDGQESLIPTGVFHKVYTVSEVPSCYMYIYMVTEETEFLEKLKELEHALNGSLDAPVPDKFAEDPKLDQYMEVLKTKNATPPPTPQEEQSFIQLFMSFLKMHYMSMYRGLQLIKGAMWSMYSGESYREFLKKLELQKMLAENATLVANATQGVNNTQMMNNTLNNTKEKDNTQRGNKPQEKKAPQKADSP</sequence>
<dbReference type="SMART" id="SM00752">
    <property type="entry name" value="HTTM"/>
    <property type="match status" value="1"/>
</dbReference>
<keyword evidence="2 8" id="KW-0812">Transmembrane</keyword>
<dbReference type="GO" id="GO:0012505">
    <property type="term" value="C:endomembrane system"/>
    <property type="evidence" value="ECO:0007669"/>
    <property type="project" value="UniProtKB-SubCell"/>
</dbReference>
<feature type="transmembrane region" description="Helical" evidence="8">
    <location>
        <begin position="134"/>
        <end position="155"/>
    </location>
</feature>
<organism evidence="10">
    <name type="scientific">Conus textile</name>
    <name type="common">Cloth-of-gold cone</name>
    <dbReference type="NCBI Taxonomy" id="6494"/>
    <lineage>
        <taxon>Eukaryota</taxon>
        <taxon>Metazoa</taxon>
        <taxon>Spiralia</taxon>
        <taxon>Lophotrochozoa</taxon>
        <taxon>Mollusca</taxon>
        <taxon>Gastropoda</taxon>
        <taxon>Caenogastropoda</taxon>
        <taxon>Neogastropoda</taxon>
        <taxon>Conoidea</taxon>
        <taxon>Conidae</taxon>
        <taxon>Conus</taxon>
        <taxon>Cylinder</taxon>
    </lineage>
</organism>
<accession>Q8IA33</accession>
<keyword evidence="3 8" id="KW-1133">Transmembrane helix</keyword>
<evidence type="ECO:0000256" key="2">
    <source>
        <dbReference type="ARBA" id="ARBA00022692"/>
    </source>
</evidence>